<evidence type="ECO:0000256" key="1">
    <source>
        <dbReference type="ARBA" id="ARBA00006539"/>
    </source>
</evidence>
<dbReference type="NCBIfam" id="NF033529">
    <property type="entry name" value="transpos_ISLre2"/>
    <property type="match status" value="1"/>
</dbReference>
<proteinExistence type="inferred from homology"/>
<dbReference type="InterPro" id="IPR009620">
    <property type="entry name" value="UPF0236"/>
</dbReference>
<gene>
    <name evidence="2" type="ORF">BZZ03_09560</name>
</gene>
<organism evidence="2 3">
    <name type="scientific">Lactococcus petauri</name>
    <dbReference type="NCBI Taxonomy" id="1940789"/>
    <lineage>
        <taxon>Bacteria</taxon>
        <taxon>Bacillati</taxon>
        <taxon>Bacillota</taxon>
        <taxon>Bacilli</taxon>
        <taxon>Lactobacillales</taxon>
        <taxon>Streptococcaceae</taxon>
        <taxon>Lactococcus</taxon>
    </lineage>
</organism>
<dbReference type="AlphaFoldDB" id="A0A252CBC8"/>
<evidence type="ECO:0000313" key="3">
    <source>
        <dbReference type="Proteomes" id="UP000194606"/>
    </source>
</evidence>
<dbReference type="Proteomes" id="UP000194606">
    <property type="component" value="Unassembled WGS sequence"/>
</dbReference>
<dbReference type="EMBL" id="MUIZ01000006">
    <property type="protein sequence ID" value="OUK03887.1"/>
    <property type="molecule type" value="Genomic_DNA"/>
</dbReference>
<comment type="similarity">
    <text evidence="1">Belongs to the UPF0236 family.</text>
</comment>
<comment type="caution">
    <text evidence="2">The sequence shown here is derived from an EMBL/GenBank/DDBJ whole genome shotgun (WGS) entry which is preliminary data.</text>
</comment>
<protein>
    <recommendedName>
        <fullName evidence="4">ISLre2 family transposase</fullName>
    </recommendedName>
</protein>
<evidence type="ECO:0000313" key="2">
    <source>
        <dbReference type="EMBL" id="OUK03887.1"/>
    </source>
</evidence>
<dbReference type="RefSeq" id="WP_086583143.1">
    <property type="nucleotide sequence ID" value="NZ_MUIZ01000006.1"/>
</dbReference>
<reference evidence="2 3" key="1">
    <citation type="submission" date="2017-02" db="EMBL/GenBank/DDBJ databases">
        <authorList>
            <person name="Peterson S.W."/>
        </authorList>
    </citation>
    <scope>NUCLEOTIDE SEQUENCE [LARGE SCALE GENOMIC DNA]</scope>
    <source>
        <strain evidence="2">159469</strain>
    </source>
</reference>
<accession>A0A252CBC8</accession>
<evidence type="ECO:0008006" key="4">
    <source>
        <dbReference type="Google" id="ProtNLM"/>
    </source>
</evidence>
<dbReference type="Pfam" id="PF06782">
    <property type="entry name" value="UPF0236"/>
    <property type="match status" value="1"/>
</dbReference>
<sequence length="437" mass="51531">MTFDERQYFKELQEKNIERFLTRIKALDDKLRPQMELEGWKYKKTAEKTVTFTIGVARYRRRAYFKDGIWRYPVDEELGIVKSGRYSPEMLYQIANYATSMPMRQVSDKFEVSSQLYISKSTIHSTTKKVAKLLDEREDYRYWEEHEVIERIKAPAVYLEGDGVMVKAQDKERGIDMAHFLVHTGSKRMSKTRWRLENKSEVIATSHAAAKEKLEDLLSNHYEITPDTLLITNSDMGKGYTPYIFKEIASIFNCKHEHFWDMKHLNMKINQIFKNLPYDLQDRLFTAIQLHSKRQTKTILDTAESLLDEGKELDELVKFRSRLLANFQYTKPAELRGFSHRGIGVMETQHRKITYRMKKRGMYWSESGADTMSKMILAVYDQSLRDLFFGTWRQEYAYYQSIDIPIGEFLQKGYSSPIKDLNHPVGASLKIIRDQEL</sequence>
<name>A0A252CBC8_9LACT</name>